<dbReference type="Proteomes" id="UP000231019">
    <property type="component" value="Unassembled WGS sequence"/>
</dbReference>
<dbReference type="Pfam" id="PF25973">
    <property type="entry name" value="BSH_CzcB"/>
    <property type="match status" value="1"/>
</dbReference>
<dbReference type="PROSITE" id="PS51257">
    <property type="entry name" value="PROKAR_LIPOPROTEIN"/>
    <property type="match status" value="1"/>
</dbReference>
<dbReference type="GO" id="GO:0046914">
    <property type="term" value="F:transition metal ion binding"/>
    <property type="evidence" value="ECO:0007669"/>
    <property type="project" value="TreeGrafter"/>
</dbReference>
<dbReference type="InterPro" id="IPR058648">
    <property type="entry name" value="HH_CzcB-like"/>
</dbReference>
<feature type="chain" id="PRO_5014689043" description="RND efflux pump membrane fusion protein barrel-sandwich domain-containing protein" evidence="4">
    <location>
        <begin position="23"/>
        <end position="467"/>
    </location>
</feature>
<comment type="caution">
    <text evidence="9">The sequence shown here is derived from an EMBL/GenBank/DDBJ whole genome shotgun (WGS) entry which is preliminary data.</text>
</comment>
<evidence type="ECO:0000259" key="6">
    <source>
        <dbReference type="Pfam" id="PF25954"/>
    </source>
</evidence>
<dbReference type="Pfam" id="PF25954">
    <property type="entry name" value="Beta-barrel_RND_2"/>
    <property type="match status" value="1"/>
</dbReference>
<accession>A0A2M7FZK7</accession>
<evidence type="ECO:0000313" key="10">
    <source>
        <dbReference type="Proteomes" id="UP000231019"/>
    </source>
</evidence>
<keyword evidence="2" id="KW-0813">Transport</keyword>
<dbReference type="InterPro" id="IPR058647">
    <property type="entry name" value="BSH_CzcB-like"/>
</dbReference>
<evidence type="ECO:0000256" key="4">
    <source>
        <dbReference type="SAM" id="SignalP"/>
    </source>
</evidence>
<feature type="domain" description="CusB-like beta-barrel" evidence="6">
    <location>
        <begin position="316"/>
        <end position="391"/>
    </location>
</feature>
<dbReference type="EMBL" id="PFFQ01000061">
    <property type="protein sequence ID" value="PIW14313.1"/>
    <property type="molecule type" value="Genomic_DNA"/>
</dbReference>
<name>A0A2M7FZK7_9BACT</name>
<dbReference type="PANTHER" id="PTHR30097:SF4">
    <property type="entry name" value="SLR6042 PROTEIN"/>
    <property type="match status" value="1"/>
</dbReference>
<evidence type="ECO:0000313" key="9">
    <source>
        <dbReference type="EMBL" id="PIW14313.1"/>
    </source>
</evidence>
<dbReference type="FunFam" id="2.40.30.170:FF:000010">
    <property type="entry name" value="Efflux RND transporter periplasmic adaptor subunit"/>
    <property type="match status" value="1"/>
</dbReference>
<dbReference type="Gene3D" id="2.40.30.170">
    <property type="match status" value="1"/>
</dbReference>
<feature type="domain" description="CzcB-like barrel-sandwich hybrid" evidence="7">
    <location>
        <begin position="81"/>
        <end position="313"/>
    </location>
</feature>
<evidence type="ECO:0000256" key="2">
    <source>
        <dbReference type="ARBA" id="ARBA00022448"/>
    </source>
</evidence>
<evidence type="ECO:0000256" key="1">
    <source>
        <dbReference type="ARBA" id="ARBA00009477"/>
    </source>
</evidence>
<evidence type="ECO:0000259" key="7">
    <source>
        <dbReference type="Pfam" id="PF25973"/>
    </source>
</evidence>
<proteinExistence type="inferred from homology"/>
<comment type="similarity">
    <text evidence="1">Belongs to the membrane fusion protein (MFP) (TC 8.A.1) family.</text>
</comment>
<sequence>MKDQFRKTLLLACSLLVLSACPQEKPKAEEQTAPPQKTQGQELKLSAQAIANAKLELLQAGPKTLRQIRDFPGKIALDEHRVQAISSRVSGVAELTDKHIGQRIRQGDLLAVIESRELADLRLDYLNQQKQTEQAKKLLQREENLGKRIQQLIQALRKGGQPESIHQAVLGLQIGSSKSQLLTHYSRLRLAQTSFERENKLAQDQLSTSQELQQARQELEAAKAQYIGALEDLTWQRENTLLEHRQTLRLAQSALESAQAKLQTFGPGGLTHLSPNQMTRYEIRSPLSGVVVEKNVTEGQGVMPDAPLYKVADLSEVWAEIQIYESELDHIRLGQQVMVRADGLKQSAPGQITHVKPLVDEVSRSAEAHAHIANPGLIWRPGMYVTIQVTEGTWQVPLAVKRQALQQLEGKTVIFIKQGERFLPREIKTGREDGQSIEILAGLKAGDIYVGKNSFVLKSALLTAQEE</sequence>
<dbReference type="PANTHER" id="PTHR30097">
    <property type="entry name" value="CATION EFFLUX SYSTEM PROTEIN CUSB"/>
    <property type="match status" value="1"/>
</dbReference>
<gene>
    <name evidence="9" type="ORF">COW36_22110</name>
</gene>
<protein>
    <recommendedName>
        <fullName evidence="11">RND efflux pump membrane fusion protein barrel-sandwich domain-containing protein</fullName>
    </recommendedName>
</protein>
<feature type="signal peptide" evidence="4">
    <location>
        <begin position="1"/>
        <end position="22"/>
    </location>
</feature>
<dbReference type="InterPro" id="IPR058649">
    <property type="entry name" value="CzcB_C"/>
</dbReference>
<dbReference type="Pfam" id="PF25893">
    <property type="entry name" value="HH_CzcB"/>
    <property type="match status" value="1"/>
</dbReference>
<dbReference type="GO" id="GO:0060003">
    <property type="term" value="P:copper ion export"/>
    <property type="evidence" value="ECO:0007669"/>
    <property type="project" value="TreeGrafter"/>
</dbReference>
<dbReference type="AlphaFoldDB" id="A0A2M7FZK7"/>
<dbReference type="Pfam" id="PF25975">
    <property type="entry name" value="CzcB_C"/>
    <property type="match status" value="1"/>
</dbReference>
<dbReference type="GO" id="GO:0030288">
    <property type="term" value="C:outer membrane-bounded periplasmic space"/>
    <property type="evidence" value="ECO:0007669"/>
    <property type="project" value="TreeGrafter"/>
</dbReference>
<dbReference type="SUPFAM" id="SSF111369">
    <property type="entry name" value="HlyD-like secretion proteins"/>
    <property type="match status" value="1"/>
</dbReference>
<evidence type="ECO:0000256" key="3">
    <source>
        <dbReference type="SAM" id="Coils"/>
    </source>
</evidence>
<reference evidence="9 10" key="1">
    <citation type="submission" date="2017-09" db="EMBL/GenBank/DDBJ databases">
        <title>Depth-based differentiation of microbial function through sediment-hosted aquifers and enrichment of novel symbionts in the deep terrestrial subsurface.</title>
        <authorList>
            <person name="Probst A.J."/>
            <person name="Ladd B."/>
            <person name="Jarett J.K."/>
            <person name="Geller-Mcgrath D.E."/>
            <person name="Sieber C.M."/>
            <person name="Emerson J.B."/>
            <person name="Anantharaman K."/>
            <person name="Thomas B.C."/>
            <person name="Malmstrom R."/>
            <person name="Stieglmeier M."/>
            <person name="Klingl A."/>
            <person name="Woyke T."/>
            <person name="Ryan C.M."/>
            <person name="Banfield J.F."/>
        </authorList>
    </citation>
    <scope>NUCLEOTIDE SEQUENCE [LARGE SCALE GENOMIC DNA]</scope>
    <source>
        <strain evidence="9">CG17_big_fil_post_rev_8_21_14_2_50_48_46</strain>
    </source>
</reference>
<dbReference type="Gene3D" id="2.40.420.20">
    <property type="match status" value="1"/>
</dbReference>
<organism evidence="9 10">
    <name type="scientific">bacterium (Candidatus Blackallbacteria) CG17_big_fil_post_rev_8_21_14_2_50_48_46</name>
    <dbReference type="NCBI Taxonomy" id="2014261"/>
    <lineage>
        <taxon>Bacteria</taxon>
        <taxon>Candidatus Blackallbacteria</taxon>
    </lineage>
</organism>
<keyword evidence="3" id="KW-0175">Coiled coil</keyword>
<feature type="domain" description="CzcB-like alpha-helical hairpin" evidence="5">
    <location>
        <begin position="178"/>
        <end position="226"/>
    </location>
</feature>
<evidence type="ECO:0000259" key="8">
    <source>
        <dbReference type="Pfam" id="PF25975"/>
    </source>
</evidence>
<dbReference type="InterPro" id="IPR058792">
    <property type="entry name" value="Beta-barrel_RND_2"/>
</dbReference>
<keyword evidence="4" id="KW-0732">Signal</keyword>
<feature type="domain" description="CzcB-like C-terminal circularly permuted SH3-like" evidence="8">
    <location>
        <begin position="398"/>
        <end position="458"/>
    </location>
</feature>
<evidence type="ECO:0000259" key="5">
    <source>
        <dbReference type="Pfam" id="PF25893"/>
    </source>
</evidence>
<feature type="coiled-coil region" evidence="3">
    <location>
        <begin position="202"/>
        <end position="261"/>
    </location>
</feature>
<feature type="coiled-coil region" evidence="3">
    <location>
        <begin position="125"/>
        <end position="155"/>
    </location>
</feature>
<evidence type="ECO:0008006" key="11">
    <source>
        <dbReference type="Google" id="ProtNLM"/>
    </source>
</evidence>
<dbReference type="InterPro" id="IPR051909">
    <property type="entry name" value="MFP_Cation_Efflux"/>
</dbReference>
<dbReference type="GO" id="GO:0015679">
    <property type="term" value="P:plasma membrane copper ion transport"/>
    <property type="evidence" value="ECO:0007669"/>
    <property type="project" value="TreeGrafter"/>
</dbReference>